<keyword evidence="3" id="KW-0624">Polysaccharide degradation</keyword>
<dbReference type="Gene3D" id="2.60.40.1180">
    <property type="entry name" value="Golgi alpha-mannosidase II"/>
    <property type="match status" value="1"/>
</dbReference>
<organism evidence="6 7">
    <name type="scientific">Hominenteromicrobium mulieris</name>
    <dbReference type="NCBI Taxonomy" id="2885357"/>
    <lineage>
        <taxon>Bacteria</taxon>
        <taxon>Bacillati</taxon>
        <taxon>Bacillota</taxon>
        <taxon>Clostridia</taxon>
        <taxon>Eubacteriales</taxon>
        <taxon>Oscillospiraceae</taxon>
        <taxon>Hominenteromicrobium</taxon>
    </lineage>
</organism>
<dbReference type="SUPFAM" id="SSF81296">
    <property type="entry name" value="E set domains"/>
    <property type="match status" value="1"/>
</dbReference>
<dbReference type="Gene3D" id="3.90.400.10">
    <property type="entry name" value="Oligo-1,6-glucosidase, Domain 2"/>
    <property type="match status" value="1"/>
</dbReference>
<dbReference type="SUPFAM" id="SSF51445">
    <property type="entry name" value="(Trans)glycosidases"/>
    <property type="match status" value="1"/>
</dbReference>
<name>A0AAE3AJS8_9FIRM</name>
<evidence type="ECO:0000256" key="4">
    <source>
        <dbReference type="ARBA" id="ARBA00023295"/>
    </source>
</evidence>
<dbReference type="InterPro" id="IPR006047">
    <property type="entry name" value="GH13_cat_dom"/>
</dbReference>
<protein>
    <submittedName>
        <fullName evidence="6">Alpha-glycosidase</fullName>
    </submittedName>
</protein>
<dbReference type="CDD" id="cd11338">
    <property type="entry name" value="AmyAc_CMD"/>
    <property type="match status" value="1"/>
</dbReference>
<dbReference type="InterPro" id="IPR013780">
    <property type="entry name" value="Glyco_hydro_b"/>
</dbReference>
<evidence type="ECO:0000259" key="5">
    <source>
        <dbReference type="SMART" id="SM00642"/>
    </source>
</evidence>
<keyword evidence="2" id="KW-0378">Hydrolase</keyword>
<dbReference type="EMBL" id="JAJEQC010000016">
    <property type="protein sequence ID" value="MCC2137797.1"/>
    <property type="molecule type" value="Genomic_DNA"/>
</dbReference>
<reference evidence="6" key="1">
    <citation type="submission" date="2021-10" db="EMBL/GenBank/DDBJ databases">
        <title>Anaerobic single-cell dispensing facilitates the cultivation of human gut bacteria.</title>
        <authorList>
            <person name="Afrizal A."/>
        </authorList>
    </citation>
    <scope>NUCLEOTIDE SEQUENCE</scope>
    <source>
        <strain evidence="6">CLA-AA-H250</strain>
    </source>
</reference>
<feature type="domain" description="Glycosyl hydrolase family 13 catalytic" evidence="5">
    <location>
        <begin position="141"/>
        <end position="515"/>
    </location>
</feature>
<dbReference type="Pfam" id="PF00128">
    <property type="entry name" value="Alpha-amylase"/>
    <property type="match status" value="1"/>
</dbReference>
<dbReference type="Gene3D" id="2.60.40.10">
    <property type="entry name" value="Immunoglobulins"/>
    <property type="match status" value="1"/>
</dbReference>
<keyword evidence="4" id="KW-0326">Glycosidase</keyword>
<dbReference type="RefSeq" id="WP_308449940.1">
    <property type="nucleotide sequence ID" value="NZ_JAJEQC010000016.1"/>
</dbReference>
<dbReference type="PANTHER" id="PTHR10357">
    <property type="entry name" value="ALPHA-AMYLASE FAMILY MEMBER"/>
    <property type="match status" value="1"/>
</dbReference>
<dbReference type="GO" id="GO:0030245">
    <property type="term" value="P:cellulose catabolic process"/>
    <property type="evidence" value="ECO:0007669"/>
    <property type="project" value="UniProtKB-KW"/>
</dbReference>
<dbReference type="InterPro" id="IPR045857">
    <property type="entry name" value="O16G_dom_2"/>
</dbReference>
<dbReference type="InterPro" id="IPR014756">
    <property type="entry name" value="Ig_E-set"/>
</dbReference>
<dbReference type="InterPro" id="IPR013783">
    <property type="entry name" value="Ig-like_fold"/>
</dbReference>
<evidence type="ECO:0000256" key="3">
    <source>
        <dbReference type="ARBA" id="ARBA00023001"/>
    </source>
</evidence>
<evidence type="ECO:0000256" key="2">
    <source>
        <dbReference type="ARBA" id="ARBA00022801"/>
    </source>
</evidence>
<sequence length="598" mass="68936">MNREAIFHNPVSNYAFPISYEKFKVRLRAGKGDLDRVTLVIGNKYLWHTRKEVPMEVEGSDELFDYYSYVYPVDDPRVAYYFLLEKGDEQWLYGDSGFAKPELVNIDEDESSAFVNFHFPFINRIDIHKKPSWVNSAVFYQIFPERFCNGNPKLSPENVAPWGTAPDRQIFMGGDLPGITQKLSYLEELGVNALYLTPIFEATSNHKYDTVDYTRIDPHFGDESDLVELINQAHKRGIRVILDGVFNHCGGGFRQFQDVVEHGEESPFRDWFYIREFPVSFDPLNFDSFGDTPYTPRHPGLKNLSEEQLRTACMPKWNTENPQAKEYLLGAVAKWTRMGIDGWRLDVATEVDSHFWREFRETVRGINPDALIIGEFWRNSEAWLQGDQYDGVMNYGVQRAAVEYFAKSAVAPQRFQELLTENLMRYSDAANDSMLNLLDSHDTARFLTVSGGNTARLKNAAAFLFTFVGMPCTYYGTEIGMTGENDPDCRKAFDWEESHWNTDLRTHYQKLMRLRKTRKALQEGTVRFRSQGDLFVMERQLQEELLVTVINNTDCPQNYTLSGNHVRDLLSEKAFEGAQNATVVEVPPFSAMILEKIN</sequence>
<evidence type="ECO:0000256" key="1">
    <source>
        <dbReference type="ARBA" id="ARBA00008061"/>
    </source>
</evidence>
<evidence type="ECO:0000313" key="7">
    <source>
        <dbReference type="Proteomes" id="UP001199424"/>
    </source>
</evidence>
<dbReference type="Gene3D" id="3.20.20.80">
    <property type="entry name" value="Glycosidases"/>
    <property type="match status" value="1"/>
</dbReference>
<keyword evidence="3" id="KW-0119">Carbohydrate metabolism</keyword>
<dbReference type="CDD" id="cd02857">
    <property type="entry name" value="E_set_CDase_PDE_N"/>
    <property type="match status" value="1"/>
</dbReference>
<gene>
    <name evidence="6" type="ORF">LKD31_12375</name>
</gene>
<dbReference type="SUPFAM" id="SSF51011">
    <property type="entry name" value="Glycosyl hydrolase domain"/>
    <property type="match status" value="1"/>
</dbReference>
<dbReference type="Proteomes" id="UP001199424">
    <property type="component" value="Unassembled WGS sequence"/>
</dbReference>
<comment type="caution">
    <text evidence="6">The sequence shown here is derived from an EMBL/GenBank/DDBJ whole genome shotgun (WGS) entry which is preliminary data.</text>
</comment>
<comment type="similarity">
    <text evidence="1">Belongs to the glycosyl hydrolase 13 family.</text>
</comment>
<dbReference type="SMART" id="SM00642">
    <property type="entry name" value="Aamy"/>
    <property type="match status" value="1"/>
</dbReference>
<dbReference type="AlphaFoldDB" id="A0AAE3AJS8"/>
<dbReference type="PANTHER" id="PTHR10357:SF210">
    <property type="entry name" value="MALTODEXTRIN GLUCOSIDASE"/>
    <property type="match status" value="1"/>
</dbReference>
<dbReference type="Pfam" id="PF02903">
    <property type="entry name" value="Alpha-amylase_N"/>
    <property type="match status" value="1"/>
</dbReference>
<evidence type="ECO:0000313" key="6">
    <source>
        <dbReference type="EMBL" id="MCC2137797.1"/>
    </source>
</evidence>
<keyword evidence="7" id="KW-1185">Reference proteome</keyword>
<dbReference type="InterPro" id="IPR004185">
    <property type="entry name" value="Glyco_hydro_13_lg-like_dom"/>
</dbReference>
<proteinExistence type="inferred from homology"/>
<dbReference type="InterPro" id="IPR017853">
    <property type="entry name" value="GH"/>
</dbReference>
<accession>A0AAE3AJS8</accession>
<keyword evidence="3" id="KW-0136">Cellulose degradation</keyword>
<dbReference type="GO" id="GO:0004553">
    <property type="term" value="F:hydrolase activity, hydrolyzing O-glycosyl compounds"/>
    <property type="evidence" value="ECO:0007669"/>
    <property type="project" value="InterPro"/>
</dbReference>